<gene>
    <name evidence="8" type="ORF">B0A62_04400</name>
    <name evidence="7" type="ORF">IW20_02420</name>
</gene>
<evidence type="ECO:0000256" key="5">
    <source>
        <dbReference type="ARBA" id="ARBA00023136"/>
    </source>
</evidence>
<dbReference type="Proteomes" id="UP000028712">
    <property type="component" value="Unassembled WGS sequence"/>
</dbReference>
<evidence type="ECO:0000256" key="6">
    <source>
        <dbReference type="SAM" id="Phobius"/>
    </source>
</evidence>
<evidence type="ECO:0000256" key="4">
    <source>
        <dbReference type="ARBA" id="ARBA00022989"/>
    </source>
</evidence>
<sequence>MSAQNIALIVGLILVIILVDFFIGTYNKLVMLKNNFEKAFRNIDVILMQRADEVTELVKVASKFMEHETAMLTNLTKLRTDFLNSKTVDEKIENANEFSKSLKTLFAVSENYPTLASNSNFLELQRRVSQMEDKIADRREFFNDSVNLYNIGIQEFPNLILAKMLGYHTQTLFEVSTEEKAYNGIQF</sequence>
<comment type="similarity">
    <text evidence="2">Belongs to the LemA family.</text>
</comment>
<feature type="transmembrane region" description="Helical" evidence="6">
    <location>
        <begin position="6"/>
        <end position="26"/>
    </location>
</feature>
<dbReference type="SUPFAM" id="SSF140478">
    <property type="entry name" value="LemA-like"/>
    <property type="match status" value="1"/>
</dbReference>
<keyword evidence="10" id="KW-1185">Reference proteome</keyword>
<dbReference type="Pfam" id="PF04011">
    <property type="entry name" value="LemA"/>
    <property type="match status" value="1"/>
</dbReference>
<evidence type="ECO:0000256" key="1">
    <source>
        <dbReference type="ARBA" id="ARBA00004167"/>
    </source>
</evidence>
<evidence type="ECO:0000256" key="3">
    <source>
        <dbReference type="ARBA" id="ARBA00022692"/>
    </source>
</evidence>
<protein>
    <submittedName>
        <fullName evidence="7">Membrane protein</fullName>
    </submittedName>
</protein>
<dbReference type="Gene3D" id="1.20.1440.20">
    <property type="entry name" value="LemA-like domain"/>
    <property type="match status" value="1"/>
</dbReference>
<proteinExistence type="inferred from homology"/>
<accession>A0A086ARP4</accession>
<dbReference type="PANTHER" id="PTHR34478:SF1">
    <property type="entry name" value="PROTEIN LEMA"/>
    <property type="match status" value="1"/>
</dbReference>
<dbReference type="STRING" id="991.IW20_02420"/>
<dbReference type="InterPro" id="IPR023353">
    <property type="entry name" value="LemA-like_dom_sf"/>
</dbReference>
<evidence type="ECO:0000313" key="8">
    <source>
        <dbReference type="EMBL" id="OXA96508.1"/>
    </source>
</evidence>
<dbReference type="InterPro" id="IPR007156">
    <property type="entry name" value="MamQ_LemA"/>
</dbReference>
<evidence type="ECO:0000313" key="9">
    <source>
        <dbReference type="Proteomes" id="UP000028712"/>
    </source>
</evidence>
<comment type="caution">
    <text evidence="7">The sequence shown here is derived from an EMBL/GenBank/DDBJ whole genome shotgun (WGS) entry which is preliminary data.</text>
</comment>
<dbReference type="EMBL" id="MUGY01000004">
    <property type="protein sequence ID" value="OXA96508.1"/>
    <property type="molecule type" value="Genomic_DNA"/>
</dbReference>
<evidence type="ECO:0000313" key="7">
    <source>
        <dbReference type="EMBL" id="KFF19358.1"/>
    </source>
</evidence>
<organism evidence="7 9">
    <name type="scientific">Flavobacterium hydatis</name>
    <name type="common">Cytophaga aquatilis</name>
    <dbReference type="NCBI Taxonomy" id="991"/>
    <lineage>
        <taxon>Bacteria</taxon>
        <taxon>Pseudomonadati</taxon>
        <taxon>Bacteroidota</taxon>
        <taxon>Flavobacteriia</taxon>
        <taxon>Flavobacteriales</taxon>
        <taxon>Flavobacteriaceae</taxon>
        <taxon>Flavobacterium</taxon>
    </lineage>
</organism>
<name>A0A086ARP4_FLAHY</name>
<dbReference type="GO" id="GO:0016020">
    <property type="term" value="C:membrane"/>
    <property type="evidence" value="ECO:0007669"/>
    <property type="project" value="UniProtKB-SubCell"/>
</dbReference>
<keyword evidence="3 6" id="KW-0812">Transmembrane</keyword>
<reference evidence="8 10" key="2">
    <citation type="submission" date="2016-11" db="EMBL/GenBank/DDBJ databases">
        <title>Whole genomes of Flavobacteriaceae.</title>
        <authorList>
            <person name="Stine C."/>
            <person name="Li C."/>
            <person name="Tadesse D."/>
        </authorList>
    </citation>
    <scope>NUCLEOTIDE SEQUENCE [LARGE SCALE GENOMIC DNA]</scope>
    <source>
        <strain evidence="8 10">ATCC 29551</strain>
    </source>
</reference>
<dbReference type="EMBL" id="JPRM01000003">
    <property type="protein sequence ID" value="KFF19358.1"/>
    <property type="molecule type" value="Genomic_DNA"/>
</dbReference>
<evidence type="ECO:0000256" key="2">
    <source>
        <dbReference type="ARBA" id="ARBA00008854"/>
    </source>
</evidence>
<dbReference type="OrthoDB" id="9804152at2"/>
<reference evidence="7 9" key="1">
    <citation type="submission" date="2014-07" db="EMBL/GenBank/DDBJ databases">
        <title>Genome of Flavobacterium hydatis DSM 2063.</title>
        <authorList>
            <person name="Pipes S.E."/>
            <person name="Stropko S.J."/>
            <person name="Newman J.D."/>
        </authorList>
    </citation>
    <scope>NUCLEOTIDE SEQUENCE [LARGE SCALE GENOMIC DNA]</scope>
    <source>
        <strain evidence="7 9">DSM 2063</strain>
    </source>
</reference>
<dbReference type="Proteomes" id="UP000198424">
    <property type="component" value="Unassembled WGS sequence"/>
</dbReference>
<dbReference type="AlphaFoldDB" id="A0A086ARP4"/>
<evidence type="ECO:0000313" key="10">
    <source>
        <dbReference type="Proteomes" id="UP000198424"/>
    </source>
</evidence>
<keyword evidence="4 6" id="KW-1133">Transmembrane helix</keyword>
<dbReference type="RefSeq" id="WP_035618259.1">
    <property type="nucleotide sequence ID" value="NZ_JBEWQG010000001.1"/>
</dbReference>
<dbReference type="eggNOG" id="COG1704">
    <property type="taxonomic scope" value="Bacteria"/>
</dbReference>
<comment type="subcellular location">
    <subcellularLocation>
        <location evidence="1">Membrane</location>
        <topology evidence="1">Single-pass membrane protein</topology>
    </subcellularLocation>
</comment>
<dbReference type="PANTHER" id="PTHR34478">
    <property type="entry name" value="PROTEIN LEMA"/>
    <property type="match status" value="1"/>
</dbReference>
<keyword evidence="5 6" id="KW-0472">Membrane</keyword>